<feature type="region of interest" description="Disordered" evidence="4">
    <location>
        <begin position="1"/>
        <end position="20"/>
    </location>
</feature>
<feature type="domain" description="HTH asnC-type" evidence="6">
    <location>
        <begin position="41"/>
        <end position="101"/>
    </location>
</feature>
<keyword evidence="5" id="KW-0472">Membrane</keyword>
<evidence type="ECO:0000256" key="2">
    <source>
        <dbReference type="ARBA" id="ARBA00023125"/>
    </source>
</evidence>
<keyword evidence="5" id="KW-0812">Transmembrane</keyword>
<dbReference type="CDD" id="cd00090">
    <property type="entry name" value="HTH_ARSR"/>
    <property type="match status" value="1"/>
</dbReference>
<evidence type="ECO:0000256" key="3">
    <source>
        <dbReference type="ARBA" id="ARBA00023163"/>
    </source>
</evidence>
<dbReference type="InterPro" id="IPR019887">
    <property type="entry name" value="Tscrpt_reg_AsnC/Lrp_C"/>
</dbReference>
<dbReference type="PANTHER" id="PTHR30154">
    <property type="entry name" value="LEUCINE-RESPONSIVE REGULATORY PROTEIN"/>
    <property type="match status" value="1"/>
</dbReference>
<sequence length="356" mass="38140">MGDESADAKDMRLSPPATQGASAGVALLPGSDISALPRANLDDLDRVLIESLLNDGKMTNRELAAHAGISESAVSIRLRKLTASGALIFTAVIDWEAAGFEWFVMVRLKTHSRSPREVADEVAVLDQCEAVAVTIGTHDVVAFFLVEDRAELRQLTNYALPAIKGISAMRVDLATDTSVTPNGRKLFLARGAPPIRLPAPKVELDDLDVAILQALIIDGRQSSRKTARALNVSEGTIRARMSRLTQAGLVRVVAMVEPVAMGLAGVIAFVSIRADRAKINEIHEQLGKVPDLVFIAVCVGSSDLSVAVTAADPQQLTELVSSRIQTIDGVQATDTLFMVDVVRFSPYLKRLDPTDA</sequence>
<feature type="transmembrane region" description="Helical" evidence="5">
    <location>
        <begin position="248"/>
        <end position="272"/>
    </location>
</feature>
<dbReference type="Proteomes" id="UP000466681">
    <property type="component" value="Chromosome"/>
</dbReference>
<dbReference type="RefSeq" id="WP_083149296.1">
    <property type="nucleotide sequence ID" value="NZ_AP022560.1"/>
</dbReference>
<feature type="domain" description="HTH asnC-type" evidence="6">
    <location>
        <begin position="204"/>
        <end position="264"/>
    </location>
</feature>
<evidence type="ECO:0000259" key="6">
    <source>
        <dbReference type="PROSITE" id="PS50956"/>
    </source>
</evidence>
<keyword evidence="5" id="KW-1133">Transmembrane helix</keyword>
<dbReference type="InterPro" id="IPR000485">
    <property type="entry name" value="AsnC-type_HTH_dom"/>
</dbReference>
<evidence type="ECO:0000256" key="1">
    <source>
        <dbReference type="ARBA" id="ARBA00023015"/>
    </source>
</evidence>
<dbReference type="Pfam" id="PF01037">
    <property type="entry name" value="AsnC_trans_reg"/>
    <property type="match status" value="1"/>
</dbReference>
<name>A0AAD1M8V6_9MYCO</name>
<dbReference type="PANTHER" id="PTHR30154:SF34">
    <property type="entry name" value="TRANSCRIPTIONAL REGULATOR AZLB"/>
    <property type="match status" value="1"/>
</dbReference>
<dbReference type="KEGG" id="mmor:MMOR_48820"/>
<organism evidence="7 8">
    <name type="scientific">Mycolicibacterium moriokaense</name>
    <dbReference type="NCBI Taxonomy" id="39691"/>
    <lineage>
        <taxon>Bacteria</taxon>
        <taxon>Bacillati</taxon>
        <taxon>Actinomycetota</taxon>
        <taxon>Actinomycetes</taxon>
        <taxon>Mycobacteriales</taxon>
        <taxon>Mycobacteriaceae</taxon>
        <taxon>Mycolicibacterium</taxon>
    </lineage>
</organism>
<keyword evidence="8" id="KW-1185">Reference proteome</keyword>
<protein>
    <recommendedName>
        <fullName evidence="6">HTH asnC-type domain-containing protein</fullName>
    </recommendedName>
</protein>
<dbReference type="SUPFAM" id="SSF54909">
    <property type="entry name" value="Dimeric alpha+beta barrel"/>
    <property type="match status" value="2"/>
</dbReference>
<dbReference type="SMART" id="SM00344">
    <property type="entry name" value="HTH_ASNC"/>
    <property type="match status" value="2"/>
</dbReference>
<dbReference type="GO" id="GO:0005829">
    <property type="term" value="C:cytosol"/>
    <property type="evidence" value="ECO:0007669"/>
    <property type="project" value="TreeGrafter"/>
</dbReference>
<dbReference type="Gene3D" id="1.10.10.10">
    <property type="entry name" value="Winged helix-like DNA-binding domain superfamily/Winged helix DNA-binding domain"/>
    <property type="match status" value="2"/>
</dbReference>
<dbReference type="InterPro" id="IPR036388">
    <property type="entry name" value="WH-like_DNA-bd_sf"/>
</dbReference>
<evidence type="ECO:0000256" key="4">
    <source>
        <dbReference type="SAM" id="MobiDB-lite"/>
    </source>
</evidence>
<dbReference type="AlphaFoldDB" id="A0AAD1M8V6"/>
<dbReference type="InterPro" id="IPR036390">
    <property type="entry name" value="WH_DNA-bd_sf"/>
</dbReference>
<evidence type="ECO:0000313" key="8">
    <source>
        <dbReference type="Proteomes" id="UP000466681"/>
    </source>
</evidence>
<gene>
    <name evidence="7" type="ORF">MMOR_48820</name>
</gene>
<keyword evidence="2" id="KW-0238">DNA-binding</keyword>
<dbReference type="InterPro" id="IPR011991">
    <property type="entry name" value="ArsR-like_HTH"/>
</dbReference>
<dbReference type="PRINTS" id="PR00033">
    <property type="entry name" value="HTHASNC"/>
</dbReference>
<dbReference type="Pfam" id="PF13404">
    <property type="entry name" value="HTH_AsnC-type"/>
    <property type="match status" value="2"/>
</dbReference>
<dbReference type="PROSITE" id="PS50956">
    <property type="entry name" value="HTH_ASNC_2"/>
    <property type="match status" value="2"/>
</dbReference>
<feature type="compositionally biased region" description="Basic and acidic residues" evidence="4">
    <location>
        <begin position="1"/>
        <end position="12"/>
    </location>
</feature>
<evidence type="ECO:0000313" key="7">
    <source>
        <dbReference type="EMBL" id="BBX03946.1"/>
    </source>
</evidence>
<proteinExistence type="predicted"/>
<dbReference type="InterPro" id="IPR011008">
    <property type="entry name" value="Dimeric_a/b-barrel"/>
</dbReference>
<dbReference type="SUPFAM" id="SSF46785">
    <property type="entry name" value="Winged helix' DNA-binding domain"/>
    <property type="match status" value="2"/>
</dbReference>
<keyword evidence="3" id="KW-0804">Transcription</keyword>
<dbReference type="InterPro" id="IPR019888">
    <property type="entry name" value="Tscrpt_reg_AsnC-like"/>
</dbReference>
<accession>A0AAD1M8V6</accession>
<dbReference type="Gene3D" id="3.30.70.920">
    <property type="match status" value="2"/>
</dbReference>
<reference evidence="7 8" key="1">
    <citation type="journal article" date="2019" name="Emerg. Microbes Infect.">
        <title>Comprehensive subspecies identification of 175 nontuberculous mycobacteria species based on 7547 genomic profiles.</title>
        <authorList>
            <person name="Matsumoto Y."/>
            <person name="Kinjo T."/>
            <person name="Motooka D."/>
            <person name="Nabeya D."/>
            <person name="Jung N."/>
            <person name="Uechi K."/>
            <person name="Horii T."/>
            <person name="Iida T."/>
            <person name="Fujita J."/>
            <person name="Nakamura S."/>
        </authorList>
    </citation>
    <scope>NUCLEOTIDE SEQUENCE [LARGE SCALE GENOMIC DNA]</scope>
    <source>
        <strain evidence="7 8">JCM 6375</strain>
    </source>
</reference>
<dbReference type="EMBL" id="AP022560">
    <property type="protein sequence ID" value="BBX03946.1"/>
    <property type="molecule type" value="Genomic_DNA"/>
</dbReference>
<dbReference type="GO" id="GO:0043565">
    <property type="term" value="F:sequence-specific DNA binding"/>
    <property type="evidence" value="ECO:0007669"/>
    <property type="project" value="InterPro"/>
</dbReference>
<keyword evidence="1" id="KW-0805">Transcription regulation</keyword>
<dbReference type="GO" id="GO:0043200">
    <property type="term" value="P:response to amino acid"/>
    <property type="evidence" value="ECO:0007669"/>
    <property type="project" value="TreeGrafter"/>
</dbReference>
<evidence type="ECO:0000256" key="5">
    <source>
        <dbReference type="SAM" id="Phobius"/>
    </source>
</evidence>